<protein>
    <submittedName>
        <fullName evidence="1">Uncharacterized protein</fullName>
    </submittedName>
</protein>
<proteinExistence type="predicted"/>
<sequence>MAPSISRPRERCVSSPHSPLTFPVIFGQPNSCIIPDFLANSGVLLPFRSTNNSSLVRQTLPPAMAPNFEADFNFLMRVLSHLPPIEPDWYAIAGTARGAAPNSRVKASNTSHLRRTKIDMTPEETLSFYHLVLKHSDLTADYYAVGAEYYGVEKATKPQKDRV</sequence>
<reference evidence="1 2" key="1">
    <citation type="journal article" date="2023" name="Res Sq">
        <title>Genomic and morphological characterization of Knufia obscura isolated from the Mars 2020 spacecraft assembly facility.</title>
        <authorList>
            <person name="Chander A.M."/>
            <person name="Teixeira M.M."/>
            <person name="Singh N.K."/>
            <person name="Williams M.P."/>
            <person name="Parker C.W."/>
            <person name="Leo P."/>
            <person name="Stajich J.E."/>
            <person name="Torok T."/>
            <person name="Tighe S."/>
            <person name="Mason C.E."/>
            <person name="Venkateswaran K."/>
        </authorList>
    </citation>
    <scope>NUCLEOTIDE SEQUENCE [LARGE SCALE GENOMIC DNA]</scope>
    <source>
        <strain evidence="1 2">CCFEE 5817</strain>
    </source>
</reference>
<dbReference type="Proteomes" id="UP001334248">
    <property type="component" value="Unassembled WGS sequence"/>
</dbReference>
<accession>A0ABR0RFS4</accession>
<dbReference type="EMBL" id="JAVHJV010000011">
    <property type="protein sequence ID" value="KAK5939108.1"/>
    <property type="molecule type" value="Genomic_DNA"/>
</dbReference>
<name>A0ABR0RFS4_9EURO</name>
<evidence type="ECO:0000313" key="2">
    <source>
        <dbReference type="Proteomes" id="UP001334248"/>
    </source>
</evidence>
<comment type="caution">
    <text evidence="1">The sequence shown here is derived from an EMBL/GenBank/DDBJ whole genome shotgun (WGS) entry which is preliminary data.</text>
</comment>
<evidence type="ECO:0000313" key="1">
    <source>
        <dbReference type="EMBL" id="KAK5939108.1"/>
    </source>
</evidence>
<dbReference type="GeneID" id="90001860"/>
<gene>
    <name evidence="1" type="ORF">PMZ80_008411</name>
</gene>
<keyword evidence="2" id="KW-1185">Reference proteome</keyword>
<dbReference type="RefSeq" id="XP_064727198.1">
    <property type="nucleotide sequence ID" value="XM_064876811.1"/>
</dbReference>
<organism evidence="1 2">
    <name type="scientific">Knufia obscura</name>
    <dbReference type="NCBI Taxonomy" id="1635080"/>
    <lineage>
        <taxon>Eukaryota</taxon>
        <taxon>Fungi</taxon>
        <taxon>Dikarya</taxon>
        <taxon>Ascomycota</taxon>
        <taxon>Pezizomycotina</taxon>
        <taxon>Eurotiomycetes</taxon>
        <taxon>Chaetothyriomycetidae</taxon>
        <taxon>Chaetothyriales</taxon>
        <taxon>Trichomeriaceae</taxon>
        <taxon>Knufia</taxon>
    </lineage>
</organism>